<evidence type="ECO:0000259" key="2">
    <source>
        <dbReference type="Pfam" id="PF04187"/>
    </source>
</evidence>
<evidence type="ECO:0000256" key="1">
    <source>
        <dbReference type="SAM" id="SignalP"/>
    </source>
</evidence>
<feature type="domain" description="Haem-binding uptake Tiki superfamily ChaN" evidence="2">
    <location>
        <begin position="49"/>
        <end position="249"/>
    </location>
</feature>
<dbReference type="RefSeq" id="WP_338398968.1">
    <property type="nucleotide sequence ID" value="NZ_AP025295.1"/>
</dbReference>
<feature type="signal peptide" evidence="1">
    <location>
        <begin position="1"/>
        <end position="27"/>
    </location>
</feature>
<reference evidence="3 4" key="1">
    <citation type="submission" date="2021-12" db="EMBL/GenBank/DDBJ databases">
        <title>Genome sequencing of bacteria with rrn-lacking chromosome and rrn-plasmid.</title>
        <authorList>
            <person name="Anda M."/>
            <person name="Iwasaki W."/>
        </authorList>
    </citation>
    <scope>NUCLEOTIDE SEQUENCE [LARGE SCALE GENOMIC DNA]</scope>
    <source>
        <strain evidence="3 4">NBRC 101262</strain>
        <plasmid evidence="3 4">pPP3</plasmid>
    </source>
</reference>
<sequence length="295" mass="34025">MKKIFFFTKGISLALIFLLCTNQSLFAQKDNDAFQWFTAQGKKTSYKKLIKSLQSADVVLFGELHNDPIAHWQQNRVAHALQSPDYKLKLGFEMLERDQQLIVSEYQQQLISEKNFTDQARLWPNQPTDYQPLMRWARENKIELIATNIPRRYASLVYRKGLEGLESLSSEAKTLLAPLPIKVDTTQLQYRKMKQMMGQHGGYNIVYAQAVKDATMAYFIAQQLDKNTKFIHFHGSYHSDFHEGITTYLKALSPESKIITIATVKQGELKKLSEEHLNQADYVLVVADDMTNTHQ</sequence>
<protein>
    <recommendedName>
        <fullName evidence="2">Haem-binding uptake Tiki superfamily ChaN domain-containing protein</fullName>
    </recommendedName>
</protein>
<dbReference type="Gene3D" id="3.40.50.11550">
    <property type="match status" value="2"/>
</dbReference>
<name>A0ABN6LEU9_9BACT</name>
<keyword evidence="4" id="KW-1185">Reference proteome</keyword>
<feature type="chain" id="PRO_5046336484" description="Haem-binding uptake Tiki superfamily ChaN domain-containing protein" evidence="1">
    <location>
        <begin position="28"/>
        <end position="295"/>
    </location>
</feature>
<keyword evidence="1" id="KW-0732">Signal</keyword>
<geneLocation type="plasmid" evidence="3 4">
    <name>pPP3</name>
</geneLocation>
<evidence type="ECO:0000313" key="4">
    <source>
        <dbReference type="Proteomes" id="UP001354989"/>
    </source>
</evidence>
<gene>
    <name evidence="3" type="primary">phuW</name>
    <name evidence="3" type="ORF">PEPS_37860</name>
</gene>
<dbReference type="Pfam" id="PF04187">
    <property type="entry name" value="Cofac_haem_bdg"/>
    <property type="match status" value="1"/>
</dbReference>
<dbReference type="SUPFAM" id="SSF159501">
    <property type="entry name" value="EreA/ChaN-like"/>
    <property type="match status" value="1"/>
</dbReference>
<organism evidence="3 4">
    <name type="scientific">Persicobacter psychrovividus</name>
    <dbReference type="NCBI Taxonomy" id="387638"/>
    <lineage>
        <taxon>Bacteria</taxon>
        <taxon>Pseudomonadati</taxon>
        <taxon>Bacteroidota</taxon>
        <taxon>Cytophagia</taxon>
        <taxon>Cytophagales</taxon>
        <taxon>Persicobacteraceae</taxon>
        <taxon>Persicobacter</taxon>
    </lineage>
</organism>
<keyword evidence="3" id="KW-0614">Plasmid</keyword>
<accession>A0ABN6LEU9</accession>
<dbReference type="InterPro" id="IPR007314">
    <property type="entry name" value="Cofac_haem-bd_dom"/>
</dbReference>
<proteinExistence type="predicted"/>
<dbReference type="EMBL" id="AP025295">
    <property type="protein sequence ID" value="BDD01506.1"/>
    <property type="molecule type" value="Genomic_DNA"/>
</dbReference>
<dbReference type="CDD" id="cd14727">
    <property type="entry name" value="ChanN-like"/>
    <property type="match status" value="1"/>
</dbReference>
<evidence type="ECO:0000313" key="3">
    <source>
        <dbReference type="EMBL" id="BDD01506.1"/>
    </source>
</evidence>
<dbReference type="Proteomes" id="UP001354989">
    <property type="component" value="Plasmid pPP3"/>
</dbReference>